<sequence length="207" mass="24183">MSTAHKDWIRRRVEAVRSVYTAFDALTEHGHGEMIHDQDTASQLSCPVHGPDTRPSARYYPKMGGDHDYLHCYTCKIHADSLNLFMKFKGLPFMEALKDLERRFRIRVPERPDSPELEEPLDRSSSSYVSAAWQNVERVIPILERKLLRLRDTASMIDYVKFCRVLDAVQWDLDRNDGKPTPQMILILDRLRKMMDSVRPFDLDFEA</sequence>
<dbReference type="InterPro" id="IPR002694">
    <property type="entry name" value="Znf_CHC2"/>
</dbReference>
<feature type="domain" description="Zinc finger CHC2-type" evidence="1">
    <location>
        <begin position="45"/>
        <end position="110"/>
    </location>
</feature>
<dbReference type="GO" id="GO:0003899">
    <property type="term" value="F:DNA-directed RNA polymerase activity"/>
    <property type="evidence" value="ECO:0007669"/>
    <property type="project" value="InterPro"/>
</dbReference>
<dbReference type="GO" id="GO:0003677">
    <property type="term" value="F:DNA binding"/>
    <property type="evidence" value="ECO:0007669"/>
    <property type="project" value="InterPro"/>
</dbReference>
<dbReference type="InterPro" id="IPR036977">
    <property type="entry name" value="DNA_primase_Znf_CHC2"/>
</dbReference>
<dbReference type="GO" id="GO:0006260">
    <property type="term" value="P:DNA replication"/>
    <property type="evidence" value="ECO:0007669"/>
    <property type="project" value="InterPro"/>
</dbReference>
<dbReference type="SUPFAM" id="SSF57783">
    <property type="entry name" value="Zinc beta-ribbon"/>
    <property type="match status" value="1"/>
</dbReference>
<accession>A0A0F9C794</accession>
<dbReference type="Gene3D" id="3.90.580.10">
    <property type="entry name" value="Zinc finger, CHC2-type domain"/>
    <property type="match status" value="1"/>
</dbReference>
<reference evidence="2" key="1">
    <citation type="journal article" date="2015" name="Nature">
        <title>Complex archaea that bridge the gap between prokaryotes and eukaryotes.</title>
        <authorList>
            <person name="Spang A."/>
            <person name="Saw J.H."/>
            <person name="Jorgensen S.L."/>
            <person name="Zaremba-Niedzwiedzka K."/>
            <person name="Martijn J."/>
            <person name="Lind A.E."/>
            <person name="van Eijk R."/>
            <person name="Schleper C."/>
            <person name="Guy L."/>
            <person name="Ettema T.J."/>
        </authorList>
    </citation>
    <scope>NUCLEOTIDE SEQUENCE</scope>
</reference>
<dbReference type="AlphaFoldDB" id="A0A0F9C794"/>
<evidence type="ECO:0000259" key="1">
    <source>
        <dbReference type="Pfam" id="PF01807"/>
    </source>
</evidence>
<dbReference type="EMBL" id="LAZR01034476">
    <property type="protein sequence ID" value="KKL45203.1"/>
    <property type="molecule type" value="Genomic_DNA"/>
</dbReference>
<evidence type="ECO:0000313" key="2">
    <source>
        <dbReference type="EMBL" id="KKL45203.1"/>
    </source>
</evidence>
<gene>
    <name evidence="2" type="ORF">LCGC14_2358010</name>
</gene>
<organism evidence="2">
    <name type="scientific">marine sediment metagenome</name>
    <dbReference type="NCBI Taxonomy" id="412755"/>
    <lineage>
        <taxon>unclassified sequences</taxon>
        <taxon>metagenomes</taxon>
        <taxon>ecological metagenomes</taxon>
    </lineage>
</organism>
<protein>
    <recommendedName>
        <fullName evidence="1">Zinc finger CHC2-type domain-containing protein</fullName>
    </recommendedName>
</protein>
<proteinExistence type="predicted"/>
<name>A0A0F9C794_9ZZZZ</name>
<dbReference type="GO" id="GO:0008270">
    <property type="term" value="F:zinc ion binding"/>
    <property type="evidence" value="ECO:0007669"/>
    <property type="project" value="InterPro"/>
</dbReference>
<dbReference type="Pfam" id="PF01807">
    <property type="entry name" value="Zn_ribbon_DnaG"/>
    <property type="match status" value="1"/>
</dbReference>
<comment type="caution">
    <text evidence="2">The sequence shown here is derived from an EMBL/GenBank/DDBJ whole genome shotgun (WGS) entry which is preliminary data.</text>
</comment>